<keyword evidence="2" id="KW-0560">Oxidoreductase</keyword>
<dbReference type="RefSeq" id="WP_161411232.1">
    <property type="nucleotide sequence ID" value="NZ_WTUZ01000040.1"/>
</dbReference>
<dbReference type="Pfam" id="PF13561">
    <property type="entry name" value="adh_short_C2"/>
    <property type="match status" value="1"/>
</dbReference>
<protein>
    <submittedName>
        <fullName evidence="3">SDR family oxidoreductase</fullName>
    </submittedName>
</protein>
<organism evidence="3 4">
    <name type="scientific">Paenibacillus silvestris</name>
    <dbReference type="NCBI Taxonomy" id="2606219"/>
    <lineage>
        <taxon>Bacteria</taxon>
        <taxon>Bacillati</taxon>
        <taxon>Bacillota</taxon>
        <taxon>Bacilli</taxon>
        <taxon>Bacillales</taxon>
        <taxon>Paenibacillaceae</taxon>
        <taxon>Paenibacillus</taxon>
    </lineage>
</organism>
<dbReference type="PRINTS" id="PR00080">
    <property type="entry name" value="SDRFAMILY"/>
</dbReference>
<dbReference type="PANTHER" id="PTHR24321">
    <property type="entry name" value="DEHYDROGENASES, SHORT CHAIN"/>
    <property type="match status" value="1"/>
</dbReference>
<proteinExistence type="inferred from homology"/>
<dbReference type="GO" id="GO:0016491">
    <property type="term" value="F:oxidoreductase activity"/>
    <property type="evidence" value="ECO:0007669"/>
    <property type="project" value="UniProtKB-KW"/>
</dbReference>
<accession>A0A6L8VBT8</accession>
<dbReference type="InterPro" id="IPR002347">
    <property type="entry name" value="SDR_fam"/>
</dbReference>
<dbReference type="InterPro" id="IPR020904">
    <property type="entry name" value="Sc_DH/Rdtase_CS"/>
</dbReference>
<reference evidence="3 4" key="1">
    <citation type="submission" date="2019-12" db="EMBL/GenBank/DDBJ databases">
        <title>Paenibacillus sp. nov. sp. isolated from soil.</title>
        <authorList>
            <person name="Kim J."/>
            <person name="Jeong S.E."/>
            <person name="Jung H.S."/>
            <person name="Jeon C.O."/>
        </authorList>
    </citation>
    <scope>NUCLEOTIDE SEQUENCE [LARGE SCALE GENOMIC DNA]</scope>
    <source>
        <strain evidence="3 4">5J-6</strain>
    </source>
</reference>
<evidence type="ECO:0000313" key="3">
    <source>
        <dbReference type="EMBL" id="MZQ86799.1"/>
    </source>
</evidence>
<keyword evidence="4" id="KW-1185">Reference proteome</keyword>
<name>A0A6L8VBT8_9BACL</name>
<dbReference type="SUPFAM" id="SSF51735">
    <property type="entry name" value="NAD(P)-binding Rossmann-fold domains"/>
    <property type="match status" value="1"/>
</dbReference>
<dbReference type="AlphaFoldDB" id="A0A6L8VBT8"/>
<evidence type="ECO:0000256" key="2">
    <source>
        <dbReference type="ARBA" id="ARBA00023002"/>
    </source>
</evidence>
<dbReference type="EMBL" id="WTUZ01000040">
    <property type="protein sequence ID" value="MZQ86799.1"/>
    <property type="molecule type" value="Genomic_DNA"/>
</dbReference>
<comment type="similarity">
    <text evidence="1">Belongs to the short-chain dehydrogenases/reductases (SDR) family.</text>
</comment>
<dbReference type="PANTHER" id="PTHR24321:SF8">
    <property type="entry name" value="ESTRADIOL 17-BETA-DEHYDROGENASE 8-RELATED"/>
    <property type="match status" value="1"/>
</dbReference>
<dbReference type="Proteomes" id="UP000481087">
    <property type="component" value="Unassembled WGS sequence"/>
</dbReference>
<dbReference type="Gene3D" id="3.40.50.720">
    <property type="entry name" value="NAD(P)-binding Rossmann-like Domain"/>
    <property type="match status" value="1"/>
</dbReference>
<dbReference type="NCBIfam" id="NF005559">
    <property type="entry name" value="PRK07231.1"/>
    <property type="match status" value="1"/>
</dbReference>
<dbReference type="PROSITE" id="PS00061">
    <property type="entry name" value="ADH_SHORT"/>
    <property type="match status" value="1"/>
</dbReference>
<comment type="caution">
    <text evidence="3">The sequence shown here is derived from an EMBL/GenBank/DDBJ whole genome shotgun (WGS) entry which is preliminary data.</text>
</comment>
<dbReference type="InterPro" id="IPR036291">
    <property type="entry name" value="NAD(P)-bd_dom_sf"/>
</dbReference>
<evidence type="ECO:0000256" key="1">
    <source>
        <dbReference type="ARBA" id="ARBA00006484"/>
    </source>
</evidence>
<dbReference type="GO" id="GO:0008206">
    <property type="term" value="P:bile acid metabolic process"/>
    <property type="evidence" value="ECO:0007669"/>
    <property type="project" value="UniProtKB-ARBA"/>
</dbReference>
<evidence type="ECO:0000313" key="4">
    <source>
        <dbReference type="Proteomes" id="UP000481087"/>
    </source>
</evidence>
<dbReference type="FunFam" id="3.40.50.720:FF:000084">
    <property type="entry name" value="Short-chain dehydrogenase reductase"/>
    <property type="match status" value="1"/>
</dbReference>
<sequence length="257" mass="27579">MNTRKVAAVTGAGHGIGRAIALAFAQEGYGVSIADIHEEAGLETVKLLNAYTEHVIFTKVDVSKEDEVRQWMARTVSDLGGIDVLVNNAGIMHNVDVLDLTSEQFMRVISVNLGGAFLCSQAAARVMKEKGRGGSIINISSTRAFMSEPNTEAYSASKGGISALTHAMAISLGEYGIRVNAISPGWIEVRDWHYPAVKDSIVHSEVDKKQHPVGRVGKPEDIATACLYLADEKAGFITGQNLTIDGGMTVKMIYAEE</sequence>
<dbReference type="PRINTS" id="PR00081">
    <property type="entry name" value="GDHRDH"/>
</dbReference>
<gene>
    <name evidence="3" type="ORF">GQF01_32295</name>
</gene>